<evidence type="ECO:0000313" key="14">
    <source>
        <dbReference type="Proteomes" id="UP000740883"/>
    </source>
</evidence>
<protein>
    <recommendedName>
        <fullName evidence="3">Aquaporin</fullName>
    </recommendedName>
</protein>
<accession>A0A9P6GYX7</accession>
<dbReference type="OrthoDB" id="3222at2759"/>
<feature type="transmembrane region" description="Helical" evidence="12">
    <location>
        <begin position="68"/>
        <end position="89"/>
    </location>
</feature>
<keyword evidence="5" id="KW-1003">Cell membrane</keyword>
<comment type="similarity">
    <text evidence="2 11">Belongs to the MIP/aquaporin (TC 1.A.8) family.</text>
</comment>
<evidence type="ECO:0000256" key="8">
    <source>
        <dbReference type="ARBA" id="ARBA00022989"/>
    </source>
</evidence>
<keyword evidence="6 11" id="KW-0812">Transmembrane</keyword>
<feature type="transmembrane region" description="Helical" evidence="12">
    <location>
        <begin position="39"/>
        <end position="61"/>
    </location>
</feature>
<dbReference type="PANTHER" id="PTHR19139:SF199">
    <property type="entry name" value="MIP17260P"/>
    <property type="match status" value="1"/>
</dbReference>
<feature type="transmembrane region" description="Helical" evidence="12">
    <location>
        <begin position="12"/>
        <end position="33"/>
    </location>
</feature>
<evidence type="ECO:0000256" key="1">
    <source>
        <dbReference type="ARBA" id="ARBA00004651"/>
    </source>
</evidence>
<evidence type="ECO:0000256" key="9">
    <source>
        <dbReference type="ARBA" id="ARBA00023136"/>
    </source>
</evidence>
<keyword evidence="8 12" id="KW-1133">Transmembrane helix</keyword>
<name>A0A9P6GYX7_9MICR</name>
<dbReference type="InterPro" id="IPR000425">
    <property type="entry name" value="MIP"/>
</dbReference>
<dbReference type="PROSITE" id="PS00221">
    <property type="entry name" value="MIP"/>
    <property type="match status" value="1"/>
</dbReference>
<feature type="transmembrane region" description="Helical" evidence="12">
    <location>
        <begin position="134"/>
        <end position="154"/>
    </location>
</feature>
<evidence type="ECO:0000256" key="5">
    <source>
        <dbReference type="ARBA" id="ARBA00022475"/>
    </source>
</evidence>
<dbReference type="EMBL" id="SBJO01000096">
    <property type="protein sequence ID" value="KAF9763141.1"/>
    <property type="molecule type" value="Genomic_DNA"/>
</dbReference>
<dbReference type="InterPro" id="IPR022357">
    <property type="entry name" value="MIP_CS"/>
</dbReference>
<dbReference type="PANTHER" id="PTHR19139">
    <property type="entry name" value="AQUAPORIN TRANSPORTER"/>
    <property type="match status" value="1"/>
</dbReference>
<comment type="function">
    <text evidence="10">Water channel required to facilitate the transport of water across membranes. Involved in osmotolerance.</text>
</comment>
<dbReference type="InterPro" id="IPR034294">
    <property type="entry name" value="Aquaporin_transptr"/>
</dbReference>
<dbReference type="AlphaFoldDB" id="A0A9P6GYX7"/>
<organism evidence="13 14">
    <name type="scientific">Nosema granulosis</name>
    <dbReference type="NCBI Taxonomy" id="83296"/>
    <lineage>
        <taxon>Eukaryota</taxon>
        <taxon>Fungi</taxon>
        <taxon>Fungi incertae sedis</taxon>
        <taxon>Microsporidia</taxon>
        <taxon>Nosematidae</taxon>
        <taxon>Nosema</taxon>
    </lineage>
</organism>
<keyword evidence="7" id="KW-0677">Repeat</keyword>
<gene>
    <name evidence="13" type="primary">AQP</name>
    <name evidence="13" type="ORF">NGRA_1477</name>
</gene>
<keyword evidence="4 11" id="KW-0813">Transport</keyword>
<dbReference type="Proteomes" id="UP000740883">
    <property type="component" value="Unassembled WGS sequence"/>
</dbReference>
<evidence type="ECO:0000256" key="12">
    <source>
        <dbReference type="SAM" id="Phobius"/>
    </source>
</evidence>
<dbReference type="InterPro" id="IPR023271">
    <property type="entry name" value="Aquaporin-like"/>
</dbReference>
<proteinExistence type="inferred from homology"/>
<evidence type="ECO:0000256" key="2">
    <source>
        <dbReference type="ARBA" id="ARBA00006175"/>
    </source>
</evidence>
<comment type="subcellular location">
    <subcellularLocation>
        <location evidence="1">Cell membrane</location>
        <topology evidence="1">Multi-pass membrane protein</topology>
    </subcellularLocation>
</comment>
<sequence>MVSRVVKKLQTALGEMFASFVFGFVVYSAIVGTSQSENLAASIIVGVSVGFSGVAVIYSFCDVTVAHFNPAITLASIVTFKIPFVMGFIYMLAQFVGFIFAALAVVACFPGKYKDKLEIMRPKFASSDVNSGTAFSAELFLTLILVYVAFAVGINPYEPPKDEEGVPLDPDEEIATGRKITAPIAIGFTLGFLALCGISSSGGAFNPGIVFAPCLLSGTWTRSWVYFLGEFTGGILGGLLQSVLLYKLY</sequence>
<evidence type="ECO:0000256" key="11">
    <source>
        <dbReference type="RuleBase" id="RU000477"/>
    </source>
</evidence>
<evidence type="ECO:0000256" key="4">
    <source>
        <dbReference type="ARBA" id="ARBA00022448"/>
    </source>
</evidence>
<evidence type="ECO:0000256" key="7">
    <source>
        <dbReference type="ARBA" id="ARBA00022737"/>
    </source>
</evidence>
<dbReference type="Pfam" id="PF00230">
    <property type="entry name" value="MIP"/>
    <property type="match status" value="1"/>
</dbReference>
<feature type="transmembrane region" description="Helical" evidence="12">
    <location>
        <begin position="224"/>
        <end position="246"/>
    </location>
</feature>
<reference evidence="13 14" key="1">
    <citation type="journal article" date="2020" name="Genome Biol. Evol.">
        <title>Comparative genomics of strictly vertically transmitted, feminizing microsporidia endosymbionts of amphipod crustaceans.</title>
        <authorList>
            <person name="Cormier A."/>
            <person name="Chebbi M.A."/>
            <person name="Giraud I."/>
            <person name="Wattier R."/>
            <person name="Teixeira M."/>
            <person name="Gilbert C."/>
            <person name="Rigaud T."/>
            <person name="Cordaux R."/>
        </authorList>
    </citation>
    <scope>NUCLEOTIDE SEQUENCE [LARGE SCALE GENOMIC DNA]</scope>
    <source>
        <strain evidence="13 14">Ou3-Ou53</strain>
    </source>
</reference>
<dbReference type="Gene3D" id="1.20.1080.10">
    <property type="entry name" value="Glycerol uptake facilitator protein"/>
    <property type="match status" value="1"/>
</dbReference>
<keyword evidence="14" id="KW-1185">Reference proteome</keyword>
<dbReference type="GO" id="GO:0015250">
    <property type="term" value="F:water channel activity"/>
    <property type="evidence" value="ECO:0007669"/>
    <property type="project" value="TreeGrafter"/>
</dbReference>
<evidence type="ECO:0000256" key="10">
    <source>
        <dbReference type="ARBA" id="ARBA00024994"/>
    </source>
</evidence>
<evidence type="ECO:0000256" key="3">
    <source>
        <dbReference type="ARBA" id="ARBA00021615"/>
    </source>
</evidence>
<keyword evidence="9 12" id="KW-0472">Membrane</keyword>
<comment type="caution">
    <text evidence="13">The sequence shown here is derived from an EMBL/GenBank/DDBJ whole genome shotgun (WGS) entry which is preliminary data.</text>
</comment>
<dbReference type="PRINTS" id="PR00783">
    <property type="entry name" value="MINTRINSICP"/>
</dbReference>
<dbReference type="SUPFAM" id="SSF81338">
    <property type="entry name" value="Aquaporin-like"/>
    <property type="match status" value="1"/>
</dbReference>
<evidence type="ECO:0000256" key="6">
    <source>
        <dbReference type="ARBA" id="ARBA00022692"/>
    </source>
</evidence>
<feature type="transmembrane region" description="Helical" evidence="12">
    <location>
        <begin position="95"/>
        <end position="113"/>
    </location>
</feature>
<evidence type="ECO:0000313" key="13">
    <source>
        <dbReference type="EMBL" id="KAF9763141.1"/>
    </source>
</evidence>
<dbReference type="GO" id="GO:0005886">
    <property type="term" value="C:plasma membrane"/>
    <property type="evidence" value="ECO:0007669"/>
    <property type="project" value="UniProtKB-SubCell"/>
</dbReference>